<sequence>MGVGVTPTTDSIPLSVLPDYSQIASLPVISNTGNKRRLSEDHLSYPRPTKFVRMSEQAGPEHSTGIVYDPRMRLHYQNKYMKDFTLESPPDTDLGVHPEDPRRIAKIMRALEAEDLVHRDGSSKPATQYPRRINARDASDEELARVHSQDHLAEVANLKTLTNTELEQYENGDLHCSLYACNTTEQAAKLAAGGTIDLCKAIMRGELKNGFAVVRPPGHHAEPQGPRGFCWYNNVSIAAKALLADPELECTKILVIDWDIHHGNGIQAAHYDSDDVLYISLHRNDFNFYPKGTSWPKNETRIDVERDNESYGNRSKLGVDKGLGYNINIPWSQGGMGDGDYIYAFDQVVLPIAREYQPDIIIVASGFDAAAGDTLGRCHVSDGCYAYLTHALMGVCSKVAVVLEGGYNMLSISLSAVGVVKALLGRELPRMANSLPSVYGVYDVDNVVSILQSRTHWQTVKVRVQNQTSPMIPVGVREVIRQWEIAQLWDRYNLFPLFVEAENINKLYHNCVLANPGFGNRANPLLLIIHETNEPWVGARQITGEGHPVRERDDFWLDGKISEALADANRRYIESSGSYIGDALKLGFDVIDIHLPIVNMAHDPPTGETPIAAATKLLTYVMEHYVKPSDVSDIYLMATGIGHDAVTDWIMANEIYAMENITRTISFLTEGDPKRVRSSTTDGLSRWYYKTSQVFVKSEALAQAYMGTTDGGKPKQRIGFGSIIGSLNMEDASMWDLLRHHRPDVMRVLDDCPRLPPKTPVLHDEDDMEI</sequence>
<evidence type="ECO:0000313" key="13">
    <source>
        <dbReference type="Proteomes" id="UP000503462"/>
    </source>
</evidence>
<keyword evidence="7" id="KW-0805">Transcription regulation</keyword>
<keyword evidence="5" id="KW-0378">Hydrolase</keyword>
<feature type="domain" description="Histone deacetylase" evidence="10">
    <location>
        <begin position="97"/>
        <end position="422"/>
    </location>
</feature>
<dbReference type="Gene3D" id="3.40.800.20">
    <property type="entry name" value="Histone deacetylase domain"/>
    <property type="match status" value="1"/>
</dbReference>
<keyword evidence="8" id="KW-0804">Transcription</keyword>
<keyword evidence="4" id="KW-0678">Repressor</keyword>
<evidence type="ECO:0000256" key="7">
    <source>
        <dbReference type="ARBA" id="ARBA00023015"/>
    </source>
</evidence>
<dbReference type="PRINTS" id="PR01270">
    <property type="entry name" value="HDASUPER"/>
</dbReference>
<feature type="domain" description="Arb2-like" evidence="11">
    <location>
        <begin position="477"/>
        <end position="751"/>
    </location>
</feature>
<dbReference type="PANTHER" id="PTHR10625:SF5">
    <property type="entry name" value="HISTONE DEACETYLASE"/>
    <property type="match status" value="1"/>
</dbReference>
<organism evidence="12 13">
    <name type="scientific">Peltaster fructicola</name>
    <dbReference type="NCBI Taxonomy" id="286661"/>
    <lineage>
        <taxon>Eukaryota</taxon>
        <taxon>Fungi</taxon>
        <taxon>Dikarya</taxon>
        <taxon>Ascomycota</taxon>
        <taxon>Pezizomycotina</taxon>
        <taxon>Dothideomycetes</taxon>
        <taxon>Dothideomycetes incertae sedis</taxon>
        <taxon>Peltaster</taxon>
    </lineage>
</organism>
<dbReference type="SUPFAM" id="SSF52768">
    <property type="entry name" value="Arginase/deacetylase"/>
    <property type="match status" value="1"/>
</dbReference>
<evidence type="ECO:0000256" key="1">
    <source>
        <dbReference type="ARBA" id="ARBA00004123"/>
    </source>
</evidence>
<evidence type="ECO:0000259" key="11">
    <source>
        <dbReference type="Pfam" id="PF09757"/>
    </source>
</evidence>
<protein>
    <recommendedName>
        <fullName evidence="3">histone deacetylase</fullName>
        <ecNumber evidence="3">3.5.1.98</ecNumber>
    </recommendedName>
</protein>
<evidence type="ECO:0000256" key="2">
    <source>
        <dbReference type="ARBA" id="ARBA00007738"/>
    </source>
</evidence>
<dbReference type="AlphaFoldDB" id="A0A6H0Y6H6"/>
<name>A0A6H0Y6H6_9PEZI</name>
<dbReference type="GO" id="GO:0040029">
    <property type="term" value="P:epigenetic regulation of gene expression"/>
    <property type="evidence" value="ECO:0007669"/>
    <property type="project" value="TreeGrafter"/>
</dbReference>
<dbReference type="GO" id="GO:0141221">
    <property type="term" value="F:histone deacetylase activity, hydrolytic mechanism"/>
    <property type="evidence" value="ECO:0007669"/>
    <property type="project" value="UniProtKB-EC"/>
</dbReference>
<evidence type="ECO:0000259" key="10">
    <source>
        <dbReference type="Pfam" id="PF00850"/>
    </source>
</evidence>
<keyword evidence="13" id="KW-1185">Reference proteome</keyword>
<evidence type="ECO:0000256" key="8">
    <source>
        <dbReference type="ARBA" id="ARBA00023163"/>
    </source>
</evidence>
<evidence type="ECO:0000256" key="4">
    <source>
        <dbReference type="ARBA" id="ARBA00022491"/>
    </source>
</evidence>
<keyword evidence="6" id="KW-0156">Chromatin regulator</keyword>
<evidence type="ECO:0000256" key="5">
    <source>
        <dbReference type="ARBA" id="ARBA00022801"/>
    </source>
</evidence>
<dbReference type="InterPro" id="IPR023696">
    <property type="entry name" value="Ureohydrolase_dom_sf"/>
</dbReference>
<dbReference type="InterPro" id="IPR023801">
    <property type="entry name" value="His_deacetylse_dom"/>
</dbReference>
<dbReference type="InterPro" id="IPR000286">
    <property type="entry name" value="HDACs"/>
</dbReference>
<dbReference type="GO" id="GO:0000118">
    <property type="term" value="C:histone deacetylase complex"/>
    <property type="evidence" value="ECO:0007669"/>
    <property type="project" value="TreeGrafter"/>
</dbReference>
<dbReference type="EMBL" id="CP051143">
    <property type="protein sequence ID" value="QIX02429.1"/>
    <property type="molecule type" value="Genomic_DNA"/>
</dbReference>
<evidence type="ECO:0000256" key="3">
    <source>
        <dbReference type="ARBA" id="ARBA00012111"/>
    </source>
</evidence>
<dbReference type="InterPro" id="IPR037138">
    <property type="entry name" value="His_deacetylse_dom_sf"/>
</dbReference>
<gene>
    <name evidence="12" type="ORF">AMS68_007946</name>
</gene>
<dbReference type="InterPro" id="IPR019154">
    <property type="entry name" value="Arb2-like_domain"/>
</dbReference>
<dbReference type="Pfam" id="PF00850">
    <property type="entry name" value="Hist_deacetyl"/>
    <property type="match status" value="1"/>
</dbReference>
<comment type="similarity">
    <text evidence="2">Belongs to the histone deacetylase family. HD type 2 subfamily.</text>
</comment>
<dbReference type="EC" id="3.5.1.98" evidence="3"/>
<reference evidence="12 13" key="1">
    <citation type="journal article" date="2016" name="Sci. Rep.">
        <title>Peltaster fructicola genome reveals evolution from an invasive phytopathogen to an ectophytic parasite.</title>
        <authorList>
            <person name="Xu C."/>
            <person name="Chen H."/>
            <person name="Gleason M.L."/>
            <person name="Xu J.R."/>
            <person name="Liu H."/>
            <person name="Zhang R."/>
            <person name="Sun G."/>
        </authorList>
    </citation>
    <scope>NUCLEOTIDE SEQUENCE [LARGE SCALE GENOMIC DNA]</scope>
    <source>
        <strain evidence="12 13">LNHT1506</strain>
    </source>
</reference>
<dbReference type="Proteomes" id="UP000503462">
    <property type="component" value="Chromosome 5"/>
</dbReference>
<dbReference type="PANTHER" id="PTHR10625">
    <property type="entry name" value="HISTONE DEACETYLASE HDAC1-RELATED"/>
    <property type="match status" value="1"/>
</dbReference>
<evidence type="ECO:0000313" key="12">
    <source>
        <dbReference type="EMBL" id="QIX02429.1"/>
    </source>
</evidence>
<accession>A0A6H0Y6H6</accession>
<evidence type="ECO:0000256" key="6">
    <source>
        <dbReference type="ARBA" id="ARBA00022853"/>
    </source>
</evidence>
<proteinExistence type="inferred from homology"/>
<comment type="subcellular location">
    <subcellularLocation>
        <location evidence="1">Nucleus</location>
    </subcellularLocation>
</comment>
<dbReference type="Pfam" id="PF09757">
    <property type="entry name" value="Arb2-like"/>
    <property type="match status" value="1"/>
</dbReference>
<evidence type="ECO:0000256" key="9">
    <source>
        <dbReference type="ARBA" id="ARBA00023242"/>
    </source>
</evidence>
<dbReference type="OrthoDB" id="424012at2759"/>
<keyword evidence="9" id="KW-0539">Nucleus</keyword>